<keyword evidence="3 8" id="KW-0489">Methyltransferase</keyword>
<dbReference type="PROSITE" id="PS00092">
    <property type="entry name" value="N6_MTASE"/>
    <property type="match status" value="1"/>
</dbReference>
<reference evidence="11 12" key="1">
    <citation type="submission" date="2024-08" db="EMBL/GenBank/DDBJ databases">
        <title>Whole-genome sequencing of halo(alkali)philic microorganisms from hypersaline lakes.</title>
        <authorList>
            <person name="Sorokin D.Y."/>
            <person name="Merkel A.Y."/>
            <person name="Messina E."/>
            <person name="Yakimov M."/>
        </authorList>
    </citation>
    <scope>NUCLEOTIDE SEQUENCE [LARGE SCALE GENOMIC DNA]</scope>
    <source>
        <strain evidence="11 12">AB-hyl4</strain>
    </source>
</reference>
<dbReference type="EMBL" id="JBGUBD010000001">
    <property type="protein sequence ID" value="MFA9476954.1"/>
    <property type="molecule type" value="Genomic_DNA"/>
</dbReference>
<feature type="active site" evidence="8">
    <location>
        <position position="932"/>
    </location>
</feature>
<evidence type="ECO:0000313" key="11">
    <source>
        <dbReference type="EMBL" id="MFA9476954.1"/>
    </source>
</evidence>
<dbReference type="Gene3D" id="3.90.120.10">
    <property type="entry name" value="DNA Methylase, subunit A, domain 2"/>
    <property type="match status" value="1"/>
</dbReference>
<dbReference type="NCBIfam" id="TIGR00675">
    <property type="entry name" value="dcm"/>
    <property type="match status" value="1"/>
</dbReference>
<dbReference type="RefSeq" id="WP_425343879.1">
    <property type="nucleotide sequence ID" value="NZ_JBGUBD010000001.1"/>
</dbReference>
<dbReference type="InterPro" id="IPR029063">
    <property type="entry name" value="SAM-dependent_MTases_sf"/>
</dbReference>
<evidence type="ECO:0000259" key="10">
    <source>
        <dbReference type="Pfam" id="PF02384"/>
    </source>
</evidence>
<dbReference type="SUPFAM" id="SSF53335">
    <property type="entry name" value="S-adenosyl-L-methionine-dependent methyltransferases"/>
    <property type="match status" value="3"/>
</dbReference>
<accession>A0ABV4U292</accession>
<evidence type="ECO:0000256" key="9">
    <source>
        <dbReference type="RuleBase" id="RU000416"/>
    </source>
</evidence>
<gene>
    <name evidence="11" type="primary">dcm</name>
    <name evidence="11" type="ORF">ACERK3_01480</name>
</gene>
<dbReference type="PROSITE" id="PS51679">
    <property type="entry name" value="SAM_MT_C5"/>
    <property type="match status" value="1"/>
</dbReference>
<comment type="catalytic activity">
    <reaction evidence="7">
        <text>a 2'-deoxycytidine in DNA + S-adenosyl-L-methionine = a 5-methyl-2'-deoxycytidine in DNA + S-adenosyl-L-homocysteine + H(+)</text>
        <dbReference type="Rhea" id="RHEA:13681"/>
        <dbReference type="Rhea" id="RHEA-COMP:11369"/>
        <dbReference type="Rhea" id="RHEA-COMP:11370"/>
        <dbReference type="ChEBI" id="CHEBI:15378"/>
        <dbReference type="ChEBI" id="CHEBI:57856"/>
        <dbReference type="ChEBI" id="CHEBI:59789"/>
        <dbReference type="ChEBI" id="CHEBI:85452"/>
        <dbReference type="ChEBI" id="CHEBI:85454"/>
        <dbReference type="EC" id="2.1.1.37"/>
    </reaction>
</comment>
<evidence type="ECO:0000256" key="2">
    <source>
        <dbReference type="ARBA" id="ARBA00011975"/>
    </source>
</evidence>
<dbReference type="InterPro" id="IPR002052">
    <property type="entry name" value="DNA_methylase_N6_adenine_CS"/>
</dbReference>
<dbReference type="InterPro" id="IPR050390">
    <property type="entry name" value="C5-Methyltransferase"/>
</dbReference>
<comment type="similarity">
    <text evidence="8 9">Belongs to the class I-like SAM-binding methyltransferase superfamily. C5-methyltransferase family.</text>
</comment>
<dbReference type="PROSITE" id="PS00095">
    <property type="entry name" value="C5_MTASE_2"/>
    <property type="match status" value="1"/>
</dbReference>
<evidence type="ECO:0000256" key="7">
    <source>
        <dbReference type="ARBA" id="ARBA00047422"/>
    </source>
</evidence>
<comment type="similarity">
    <text evidence="1">Belongs to the N(4)/N(6)-methyltransferase family.</text>
</comment>
<dbReference type="InterPro" id="IPR031303">
    <property type="entry name" value="C5_meth_CS"/>
</dbReference>
<evidence type="ECO:0000256" key="8">
    <source>
        <dbReference type="PROSITE-ProRule" id="PRU01016"/>
    </source>
</evidence>
<keyword evidence="4 8" id="KW-0808">Transferase</keyword>
<dbReference type="PRINTS" id="PR00105">
    <property type="entry name" value="C5METTRFRASE"/>
</dbReference>
<evidence type="ECO:0000256" key="4">
    <source>
        <dbReference type="ARBA" id="ARBA00022679"/>
    </source>
</evidence>
<protein>
    <recommendedName>
        <fullName evidence="2">DNA (cytosine-5-)-methyltransferase</fullName>
        <ecNumber evidence="2">2.1.1.37</ecNumber>
    </recommendedName>
</protein>
<evidence type="ECO:0000256" key="6">
    <source>
        <dbReference type="ARBA" id="ARBA00022747"/>
    </source>
</evidence>
<dbReference type="GO" id="GO:0003886">
    <property type="term" value="F:DNA (cytosine-5-)-methyltransferase activity"/>
    <property type="evidence" value="ECO:0007669"/>
    <property type="project" value="UniProtKB-EC"/>
</dbReference>
<dbReference type="EC" id="2.1.1.37" evidence="2"/>
<dbReference type="PANTHER" id="PTHR10629:SF52">
    <property type="entry name" value="DNA (CYTOSINE-5)-METHYLTRANSFERASE 1"/>
    <property type="match status" value="1"/>
</dbReference>
<evidence type="ECO:0000256" key="5">
    <source>
        <dbReference type="ARBA" id="ARBA00022691"/>
    </source>
</evidence>
<dbReference type="GO" id="GO:0032259">
    <property type="term" value="P:methylation"/>
    <property type="evidence" value="ECO:0007669"/>
    <property type="project" value="UniProtKB-KW"/>
</dbReference>
<keyword evidence="12" id="KW-1185">Reference proteome</keyword>
<evidence type="ECO:0000313" key="12">
    <source>
        <dbReference type="Proteomes" id="UP001575105"/>
    </source>
</evidence>
<dbReference type="InterPro" id="IPR003356">
    <property type="entry name" value="DNA_methylase_A-5"/>
</dbReference>
<dbReference type="PANTHER" id="PTHR10629">
    <property type="entry name" value="CYTOSINE-SPECIFIC METHYLTRANSFERASE"/>
    <property type="match status" value="1"/>
</dbReference>
<evidence type="ECO:0000256" key="3">
    <source>
        <dbReference type="ARBA" id="ARBA00022603"/>
    </source>
</evidence>
<feature type="domain" description="DNA methylase adenine-specific" evidence="10">
    <location>
        <begin position="143"/>
        <end position="300"/>
    </location>
</feature>
<keyword evidence="6" id="KW-0680">Restriction system</keyword>
<keyword evidence="5 8" id="KW-0949">S-adenosyl-L-methionine</keyword>
<proteinExistence type="inferred from homology"/>
<evidence type="ECO:0000256" key="1">
    <source>
        <dbReference type="ARBA" id="ARBA00006594"/>
    </source>
</evidence>
<organism evidence="11 12">
    <name type="scientific">Natronomicrosphaera hydrolytica</name>
    <dbReference type="NCBI Taxonomy" id="3242702"/>
    <lineage>
        <taxon>Bacteria</taxon>
        <taxon>Pseudomonadati</taxon>
        <taxon>Planctomycetota</taxon>
        <taxon>Phycisphaerae</taxon>
        <taxon>Phycisphaerales</taxon>
        <taxon>Phycisphaeraceae</taxon>
        <taxon>Natronomicrosphaera</taxon>
    </lineage>
</organism>
<dbReference type="Pfam" id="PF02384">
    <property type="entry name" value="N6_Mtase"/>
    <property type="match status" value="1"/>
</dbReference>
<comment type="caution">
    <text evidence="11">The sequence shown here is derived from an EMBL/GenBank/DDBJ whole genome shotgun (WGS) entry which is preliminary data.</text>
</comment>
<dbReference type="Proteomes" id="UP001575105">
    <property type="component" value="Unassembled WGS sequence"/>
</dbReference>
<dbReference type="InterPro" id="IPR001525">
    <property type="entry name" value="C5_MeTfrase"/>
</dbReference>
<sequence length="1108" mass="123352">MTQVSPPPTRVISKPFVANQTSFVSRLEAISRLELDREAKKLRSAFAADYAKEFLNQYDPGVASIQVAQSIFGPHAQDYPSDDPIRTLAFNLSVTELLVRQLWADYRGDDRTPFLTARLIELCGYSLFEPFNTERGPKTFLAASKRRGYFFTPPLVAGLIVQRALGGREAVSHLLDPAAGAGSLLAAVCFAAAEERVAIKHITAIEIDHFTGRLLQTALERLVTVHNLNAELSVLRRDAIAHLHQEYKSGQRNYDCIVMNPPYGRIKFLKNSLINGETRTSERERTRDQQAEHWQHLVKSQAAECKRISGNLGLGEGAQDYQRLFAGLAMNVLRADGRLSWIAPSSWLGDRESVLLRRQILDSKSLESVLVVPEDAGLFATVNQPTAIATVAPSPSRSSFLVQIATSNNLNDTDEHETEYKTMAELDARQMRIPRVPHKMHEIYEKLQEFPRIQDIADLRNARGELDQTLGKHVASDMPTAMRLVRGDHIERYVLRPPESSGRSSYVSVPRLREYIGNGPKSSDIRKPRIASRQCSYMKKARRLSFALVPPQTVLGNSCNYICSKSGNIINEEYLYALCVVLNSAVMEWYFRIFNSNNHVANYEIDDFPCPLQDADTITSLAVVGRHFHDLYQHNNNAGKTPAASEDVAEALVAEAFGLSESQTRLILERICPERADYISYLVTLLRQNNRVKCSIGGVGRQQHVASRLSALDHRVIEHIPQGGNWQDIPEDVPSKRLEQIRAMSKERGVVRTTYYGRLRPDQPAYTIATYYNRPGNGTNIHPWENRTLSNREAARLQSFPDSYWFIGTDGSVRKQIGNAVPPLLAYAIGTEVGRGEAGLQCVDLFAGAGGMSLGLEMAGWTVAAAVEYDKGIGATYKFNRPCETVSKPGSTRTLFLDEDLSTESARSRTINAIKSKLGAKPLFALVGGPPCQGFSHAGWRLDDDARNDLAVGFMEFAQALQPEIVILENVEGLLSYKQGQVVRDLLAAIQDLGYDIDGSPWLLRAEQYGVPQMRRRVFLIGCRSCRKIVPPIPFLSQCRGRREVADTENLFGSQPYPVTVAEALVDLPALVEKKSNACGSRIVRSYYSAWARGLMSVQDLRAHLSSG</sequence>
<dbReference type="Gene3D" id="3.40.50.150">
    <property type="entry name" value="Vaccinia Virus protein VP39"/>
    <property type="match status" value="2"/>
</dbReference>
<name>A0ABV4U292_9BACT</name>
<dbReference type="Pfam" id="PF00145">
    <property type="entry name" value="DNA_methylase"/>
    <property type="match status" value="2"/>
</dbReference>